<keyword evidence="3 4" id="KW-0443">Lipid metabolism</keyword>
<protein>
    <submittedName>
        <fullName evidence="6">NTE family protein</fullName>
    </submittedName>
</protein>
<dbReference type="RefSeq" id="WP_329610914.1">
    <property type="nucleotide sequence ID" value="NZ_AP014546.1"/>
</dbReference>
<dbReference type="GO" id="GO:0016042">
    <property type="term" value="P:lipid catabolic process"/>
    <property type="evidence" value="ECO:0007669"/>
    <property type="project" value="UniProtKB-UniRule"/>
</dbReference>
<dbReference type="Proteomes" id="UP000595332">
    <property type="component" value="Chromosome"/>
</dbReference>
<dbReference type="PANTHER" id="PTHR14226">
    <property type="entry name" value="NEUROPATHY TARGET ESTERASE/SWISS CHEESE D.MELANOGASTER"/>
    <property type="match status" value="1"/>
</dbReference>
<evidence type="ECO:0000313" key="6">
    <source>
        <dbReference type="EMBL" id="BBB31216.1"/>
    </source>
</evidence>
<keyword evidence="7" id="KW-1185">Reference proteome</keyword>
<feature type="short sequence motif" description="GXGXXG" evidence="4">
    <location>
        <begin position="12"/>
        <end position="17"/>
    </location>
</feature>
<keyword evidence="1 4" id="KW-0378">Hydrolase</keyword>
<sequence length="337" mass="37804">MRKKSVNLALQGGGSHGAFTWGVLDHFMEDGRVSVEGISGTSAGAMNAVVLAQGYMNGGADGARESLETFWRKVSEMGRYSPLKRTPMDVLTGRWDMESSPAYLMYDLLSRVASPYDTNPLNINPLRELVESSIDFEKVRACSAVKLFIAATNVHSGKIKVFEREELTPDMVLASACLPFLYQAVEIDGIPYWDGGYVGNPPLYPLFQGTKSRDVLVVQVNPIERNETPKTAREILNRVNEISFNTSLLRELRSVEFVHRLLHENKLDKDHYADILVHRIEATEQLNPLSASSKMNAEWEFLTHLRDIGRESAKVFLDANYDNLGERSTLDLVKEFS</sequence>
<evidence type="ECO:0000256" key="2">
    <source>
        <dbReference type="ARBA" id="ARBA00022963"/>
    </source>
</evidence>
<feature type="short sequence motif" description="GXSXG" evidence="4">
    <location>
        <begin position="40"/>
        <end position="44"/>
    </location>
</feature>
<gene>
    <name evidence="6" type="ORF">NEJAP_3278</name>
</gene>
<feature type="short sequence motif" description="DGA/G" evidence="4">
    <location>
        <begin position="194"/>
        <end position="196"/>
    </location>
</feature>
<dbReference type="PANTHER" id="PTHR14226:SF78">
    <property type="entry name" value="SLR0060 PROTEIN"/>
    <property type="match status" value="1"/>
</dbReference>
<feature type="domain" description="PNPLA" evidence="5">
    <location>
        <begin position="8"/>
        <end position="207"/>
    </location>
</feature>
<reference evidence="6 7" key="1">
    <citation type="journal article" date="2008" name="Int. J. Syst. Evol. Microbiol.">
        <title>Neptunomonas japonica sp. nov., an Osedax japonicus symbiont-like bacterium isolated from sediment adjacent to sperm whale carcasses off Kagoshima, Japan.</title>
        <authorList>
            <person name="Miyazaki M."/>
            <person name="Nogi Y."/>
            <person name="Fujiwara Y."/>
            <person name="Kawato M."/>
            <person name="Kubokawa K."/>
            <person name="Horikoshi K."/>
        </authorList>
    </citation>
    <scope>NUCLEOTIDE SEQUENCE [LARGE SCALE GENOMIC DNA]</scope>
    <source>
        <strain evidence="6 7">JAMM 1380</strain>
    </source>
</reference>
<evidence type="ECO:0000259" key="5">
    <source>
        <dbReference type="PROSITE" id="PS51635"/>
    </source>
</evidence>
<dbReference type="SUPFAM" id="SSF52151">
    <property type="entry name" value="FabD/lysophospholipase-like"/>
    <property type="match status" value="1"/>
</dbReference>
<dbReference type="InterPro" id="IPR002641">
    <property type="entry name" value="PNPLA_dom"/>
</dbReference>
<organism evidence="6 7">
    <name type="scientific">Neptunomonas japonica JAMM 1380</name>
    <dbReference type="NCBI Taxonomy" id="1441457"/>
    <lineage>
        <taxon>Bacteria</taxon>
        <taxon>Pseudomonadati</taxon>
        <taxon>Pseudomonadota</taxon>
        <taxon>Gammaproteobacteria</taxon>
        <taxon>Oceanospirillales</taxon>
        <taxon>Oceanospirillaceae</taxon>
        <taxon>Neptunomonas</taxon>
    </lineage>
</organism>
<feature type="active site" description="Nucleophile" evidence="4">
    <location>
        <position position="42"/>
    </location>
</feature>
<dbReference type="AlphaFoldDB" id="A0A7R6SX77"/>
<dbReference type="GO" id="GO:0016787">
    <property type="term" value="F:hydrolase activity"/>
    <property type="evidence" value="ECO:0007669"/>
    <property type="project" value="UniProtKB-UniRule"/>
</dbReference>
<proteinExistence type="predicted"/>
<dbReference type="KEGG" id="njp:NEJAP_3278"/>
<evidence type="ECO:0000256" key="4">
    <source>
        <dbReference type="PROSITE-ProRule" id="PRU01161"/>
    </source>
</evidence>
<dbReference type="PROSITE" id="PS51635">
    <property type="entry name" value="PNPLA"/>
    <property type="match status" value="1"/>
</dbReference>
<feature type="active site" description="Proton acceptor" evidence="4">
    <location>
        <position position="194"/>
    </location>
</feature>
<name>A0A7R6SX77_9GAMM</name>
<keyword evidence="2 4" id="KW-0442">Lipid degradation</keyword>
<accession>A0A7R6SX77</accession>
<dbReference type="Gene3D" id="3.40.1090.10">
    <property type="entry name" value="Cytosolic phospholipase A2 catalytic domain"/>
    <property type="match status" value="2"/>
</dbReference>
<dbReference type="Pfam" id="PF01734">
    <property type="entry name" value="Patatin"/>
    <property type="match status" value="1"/>
</dbReference>
<dbReference type="EMBL" id="AP014546">
    <property type="protein sequence ID" value="BBB31216.1"/>
    <property type="molecule type" value="Genomic_DNA"/>
</dbReference>
<dbReference type="InterPro" id="IPR050301">
    <property type="entry name" value="NTE"/>
</dbReference>
<evidence type="ECO:0000256" key="3">
    <source>
        <dbReference type="ARBA" id="ARBA00023098"/>
    </source>
</evidence>
<evidence type="ECO:0000313" key="7">
    <source>
        <dbReference type="Proteomes" id="UP000595332"/>
    </source>
</evidence>
<evidence type="ECO:0000256" key="1">
    <source>
        <dbReference type="ARBA" id="ARBA00022801"/>
    </source>
</evidence>
<dbReference type="InterPro" id="IPR016035">
    <property type="entry name" value="Acyl_Trfase/lysoPLipase"/>
</dbReference>